<keyword evidence="2" id="KW-1185">Reference proteome</keyword>
<sequence length="100" mass="10758">MFGQLVCYGLTLLHLPLVVIVGGNRVVSLRVGGSTRNGLTAICSSGDMADVRMARTPKNIGRKFWAATFSNGGVDEKDVIIMTQMSQINDLKKSLKVEGC</sequence>
<reference evidence="1 2" key="1">
    <citation type="submission" date="2019-04" db="EMBL/GenBank/DDBJ databases">
        <title>An improved genome assembly and genetic linkage map for asparagus bean, Vigna unguiculata ssp. sesquipedialis.</title>
        <authorList>
            <person name="Xia Q."/>
            <person name="Zhang R."/>
            <person name="Dong Y."/>
        </authorList>
    </citation>
    <scope>NUCLEOTIDE SEQUENCE [LARGE SCALE GENOMIC DNA]</scope>
    <source>
        <tissue evidence="1">Leaf</tissue>
    </source>
</reference>
<evidence type="ECO:0000313" key="1">
    <source>
        <dbReference type="EMBL" id="QCE16436.1"/>
    </source>
</evidence>
<dbReference type="EMBL" id="CP039355">
    <property type="protein sequence ID" value="QCE16436.1"/>
    <property type="molecule type" value="Genomic_DNA"/>
</dbReference>
<organism evidence="1 2">
    <name type="scientific">Vigna unguiculata</name>
    <name type="common">Cowpea</name>
    <dbReference type="NCBI Taxonomy" id="3917"/>
    <lineage>
        <taxon>Eukaryota</taxon>
        <taxon>Viridiplantae</taxon>
        <taxon>Streptophyta</taxon>
        <taxon>Embryophyta</taxon>
        <taxon>Tracheophyta</taxon>
        <taxon>Spermatophyta</taxon>
        <taxon>Magnoliopsida</taxon>
        <taxon>eudicotyledons</taxon>
        <taxon>Gunneridae</taxon>
        <taxon>Pentapetalae</taxon>
        <taxon>rosids</taxon>
        <taxon>fabids</taxon>
        <taxon>Fabales</taxon>
        <taxon>Fabaceae</taxon>
        <taxon>Papilionoideae</taxon>
        <taxon>50 kb inversion clade</taxon>
        <taxon>NPAAA clade</taxon>
        <taxon>indigoferoid/millettioid clade</taxon>
        <taxon>Phaseoleae</taxon>
        <taxon>Vigna</taxon>
    </lineage>
</organism>
<dbReference type="AlphaFoldDB" id="A0A4D6NS19"/>
<name>A0A4D6NS19_VIGUN</name>
<dbReference type="Proteomes" id="UP000501690">
    <property type="component" value="Linkage Group LG11"/>
</dbReference>
<evidence type="ECO:0000313" key="2">
    <source>
        <dbReference type="Proteomes" id="UP000501690"/>
    </source>
</evidence>
<gene>
    <name evidence="1" type="ORF">DEO72_LG11g3452</name>
</gene>
<proteinExistence type="predicted"/>
<accession>A0A4D6NS19</accession>
<protein>
    <submittedName>
        <fullName evidence="1">Uncharacterized protein</fullName>
    </submittedName>
</protein>